<keyword evidence="1" id="KW-0732">Signal</keyword>
<proteinExistence type="predicted"/>
<feature type="signal peptide" evidence="1">
    <location>
        <begin position="1"/>
        <end position="26"/>
    </location>
</feature>
<name>A0A7Y6M2N4_9ACTN</name>
<comment type="caution">
    <text evidence="2">The sequence shown here is derived from an EMBL/GenBank/DDBJ whole genome shotgun (WGS) entry which is preliminary data.</text>
</comment>
<dbReference type="InterPro" id="IPR011044">
    <property type="entry name" value="Quino_amine_DH_bsu"/>
</dbReference>
<dbReference type="SUPFAM" id="SSF50969">
    <property type="entry name" value="YVTN repeat-like/Quinoprotein amine dehydrogenase"/>
    <property type="match status" value="1"/>
</dbReference>
<dbReference type="InterPro" id="IPR011042">
    <property type="entry name" value="6-blade_b-propeller_TolB-like"/>
</dbReference>
<accession>A0A7Y6M2N4</accession>
<organism evidence="2 3">
    <name type="scientific">Nonomuraea montanisoli</name>
    <dbReference type="NCBI Taxonomy" id="2741721"/>
    <lineage>
        <taxon>Bacteria</taxon>
        <taxon>Bacillati</taxon>
        <taxon>Actinomycetota</taxon>
        <taxon>Actinomycetes</taxon>
        <taxon>Streptosporangiales</taxon>
        <taxon>Streptosporangiaceae</taxon>
        <taxon>Nonomuraea</taxon>
    </lineage>
</organism>
<evidence type="ECO:0000256" key="1">
    <source>
        <dbReference type="SAM" id="SignalP"/>
    </source>
</evidence>
<dbReference type="EMBL" id="JABWGN010000003">
    <property type="protein sequence ID" value="NUW31565.1"/>
    <property type="molecule type" value="Genomic_DNA"/>
</dbReference>
<dbReference type="AlphaFoldDB" id="A0A7Y6M2N4"/>
<dbReference type="Gene3D" id="2.120.10.30">
    <property type="entry name" value="TolB, C-terminal domain"/>
    <property type="match status" value="1"/>
</dbReference>
<sequence length="333" mass="34610">MSSVRGVPAFAAAVLSLTLLAPSGLAAPTPIPTPTPAVSAGRATALPLPGVGVTYQQASGDPARLSTYGLGTRATYVRARTGDAFTVRAGVSEAAASPDGRTLAAVPTTYRAGKDALLLHDRATGALRRVPTVAKPLAASSVAWSRDGRRVVLTVERKTGGSWRAAGFTVVDVAAGTARTVTVAGLDTRAAFTWTPAGELIARYGDGLRAYRAADGAVLSTHAALGRPAGPEDPYSPSGRRLALWCPPRSAERLCVADPATGRITRRVAVRPAALFGWWDEDHVIAVMPQGGAYRLTVVGLDGRATRALAVIPARTWTAKLWLTFNRASGDRA</sequence>
<evidence type="ECO:0008006" key="4">
    <source>
        <dbReference type="Google" id="ProtNLM"/>
    </source>
</evidence>
<dbReference type="Proteomes" id="UP000586042">
    <property type="component" value="Unassembled WGS sequence"/>
</dbReference>
<gene>
    <name evidence="2" type="ORF">HTZ77_09015</name>
</gene>
<protein>
    <recommendedName>
        <fullName evidence="4">Lipoprotein LpqB beta-propeller domain-containing protein</fullName>
    </recommendedName>
</protein>
<reference evidence="2 3" key="1">
    <citation type="submission" date="2020-06" db="EMBL/GenBank/DDBJ databases">
        <title>Nonomuraea sp. SMC257, a novel actinomycete isolated from soil.</title>
        <authorList>
            <person name="Chanama M."/>
        </authorList>
    </citation>
    <scope>NUCLEOTIDE SEQUENCE [LARGE SCALE GENOMIC DNA]</scope>
    <source>
        <strain evidence="2 3">SMC257</strain>
    </source>
</reference>
<evidence type="ECO:0000313" key="3">
    <source>
        <dbReference type="Proteomes" id="UP000586042"/>
    </source>
</evidence>
<feature type="chain" id="PRO_5030946125" description="Lipoprotein LpqB beta-propeller domain-containing protein" evidence="1">
    <location>
        <begin position="27"/>
        <end position="333"/>
    </location>
</feature>
<keyword evidence="3" id="KW-1185">Reference proteome</keyword>
<evidence type="ECO:0000313" key="2">
    <source>
        <dbReference type="EMBL" id="NUW31565.1"/>
    </source>
</evidence>
<dbReference type="RefSeq" id="WP_175589007.1">
    <property type="nucleotide sequence ID" value="NZ_JABWGN010000003.1"/>
</dbReference>